<dbReference type="InterPro" id="IPR006674">
    <property type="entry name" value="HD_domain"/>
</dbReference>
<dbReference type="InterPro" id="IPR003607">
    <property type="entry name" value="HD/PDEase_dom"/>
</dbReference>
<evidence type="ECO:0000313" key="4">
    <source>
        <dbReference type="Proteomes" id="UP000053890"/>
    </source>
</evidence>
<dbReference type="STRING" id="578459.A0A0P9EKZ4"/>
<sequence>PSPSMSVAVQRAEQLARSHHARYDPSHDFHHVTRVRGLALALARSLSNVDLLVVELAALAHDLLDKKYLPSGRVPTPREHLDEHLWSGLTQTDVSDGQRRLVERVVDNVSYSKEVKRIANGEQTEWHLSCPELHCVQDADKLDAMGAFGVMRCAAYSAITSRPLYLPPTPSPAPPSTSSSDTPAPAPVSDDSAIAHFHDKLLRLGGMIKTARGRELARARTETLRRFVADTEREWSE</sequence>
<protein>
    <recommendedName>
        <fullName evidence="2">HD/PDEase domain-containing protein</fullName>
    </recommendedName>
</protein>
<dbReference type="PANTHER" id="PTHR33594:SF1">
    <property type="entry name" value="HD_PDEASE DOMAIN-CONTAINING PROTEIN"/>
    <property type="match status" value="1"/>
</dbReference>
<feature type="region of interest" description="Disordered" evidence="1">
    <location>
        <begin position="167"/>
        <end position="191"/>
    </location>
</feature>
<organism evidence="3 4">
    <name type="scientific">Rhodotorula graminis (strain WP1)</name>
    <dbReference type="NCBI Taxonomy" id="578459"/>
    <lineage>
        <taxon>Eukaryota</taxon>
        <taxon>Fungi</taxon>
        <taxon>Dikarya</taxon>
        <taxon>Basidiomycota</taxon>
        <taxon>Pucciniomycotina</taxon>
        <taxon>Microbotryomycetes</taxon>
        <taxon>Sporidiobolales</taxon>
        <taxon>Sporidiobolaceae</taxon>
        <taxon>Rhodotorula</taxon>
    </lineage>
</organism>
<feature type="non-terminal residue" evidence="3">
    <location>
        <position position="1"/>
    </location>
</feature>
<dbReference type="CDD" id="cd00077">
    <property type="entry name" value="HDc"/>
    <property type="match status" value="1"/>
</dbReference>
<proteinExistence type="predicted"/>
<evidence type="ECO:0000256" key="1">
    <source>
        <dbReference type="SAM" id="MobiDB-lite"/>
    </source>
</evidence>
<evidence type="ECO:0000259" key="2">
    <source>
        <dbReference type="SMART" id="SM00471"/>
    </source>
</evidence>
<dbReference type="SMART" id="SM00471">
    <property type="entry name" value="HDc"/>
    <property type="match status" value="1"/>
</dbReference>
<dbReference type="Proteomes" id="UP000053890">
    <property type="component" value="Unassembled WGS sequence"/>
</dbReference>
<feature type="compositionally biased region" description="Low complexity" evidence="1">
    <location>
        <begin position="176"/>
        <end position="191"/>
    </location>
</feature>
<evidence type="ECO:0000313" key="3">
    <source>
        <dbReference type="EMBL" id="KPV72372.1"/>
    </source>
</evidence>
<dbReference type="PANTHER" id="PTHR33594">
    <property type="entry name" value="SUPERFAMILY HYDROLASE, PUTATIVE (AFU_ORTHOLOGUE AFUA_1G03035)-RELATED"/>
    <property type="match status" value="1"/>
</dbReference>
<dbReference type="OMA" id="YDNSHDY"/>
<feature type="non-terminal residue" evidence="3">
    <location>
        <position position="237"/>
    </location>
</feature>
<dbReference type="AlphaFoldDB" id="A0A0P9EKZ4"/>
<dbReference type="SUPFAM" id="SSF109604">
    <property type="entry name" value="HD-domain/PDEase-like"/>
    <property type="match status" value="1"/>
</dbReference>
<name>A0A0P9EKZ4_RHOGW</name>
<dbReference type="OrthoDB" id="16547at2759"/>
<gene>
    <name evidence="3" type="ORF">RHOBADRAFT_9642</name>
</gene>
<dbReference type="Gene3D" id="1.10.3210.50">
    <property type="match status" value="1"/>
</dbReference>
<reference evidence="3 4" key="1">
    <citation type="journal article" date="2015" name="Front. Microbiol.">
        <title>Genome sequence of the plant growth promoting endophytic yeast Rhodotorula graminis WP1.</title>
        <authorList>
            <person name="Firrincieli A."/>
            <person name="Otillar R."/>
            <person name="Salamov A."/>
            <person name="Schmutz J."/>
            <person name="Khan Z."/>
            <person name="Redman R.S."/>
            <person name="Fleck N.D."/>
            <person name="Lindquist E."/>
            <person name="Grigoriev I.V."/>
            <person name="Doty S.L."/>
        </authorList>
    </citation>
    <scope>NUCLEOTIDE SEQUENCE [LARGE SCALE GENOMIC DNA]</scope>
    <source>
        <strain evidence="3 4">WP1</strain>
    </source>
</reference>
<dbReference type="GeneID" id="28979693"/>
<dbReference type="RefSeq" id="XP_018268421.1">
    <property type="nucleotide sequence ID" value="XM_018419247.1"/>
</dbReference>
<dbReference type="EMBL" id="KQ474087">
    <property type="protein sequence ID" value="KPV72372.1"/>
    <property type="molecule type" value="Genomic_DNA"/>
</dbReference>
<keyword evidence="4" id="KW-1185">Reference proteome</keyword>
<feature type="domain" description="HD/PDEase" evidence="2">
    <location>
        <begin position="24"/>
        <end position="154"/>
    </location>
</feature>
<accession>A0A0P9EKZ4</accession>
<dbReference type="Pfam" id="PF01966">
    <property type="entry name" value="HD"/>
    <property type="match status" value="1"/>
</dbReference>